<accession>A0ACB8DC45</accession>
<proteinExistence type="predicted"/>
<dbReference type="EMBL" id="CM023471">
    <property type="protein sequence ID" value="KAH7965615.1"/>
    <property type="molecule type" value="Genomic_DNA"/>
</dbReference>
<comment type="caution">
    <text evidence="1">The sequence shown here is derived from an EMBL/GenBank/DDBJ whole genome shotgun (WGS) entry which is preliminary data.</text>
</comment>
<sequence length="128" mass="14471">MDDAQRRARMAAAARARRQDPAVRGDGIPLNPVLEPLAVHFSDHKYQRDEVDEDDATTPYWKKPVGWILEQLGKWLQRSAEASPALYSAEDAADFPEDATIEHIRRVAQLLNKVADAVEKGEKVYLFD</sequence>
<keyword evidence="2" id="KW-1185">Reference proteome</keyword>
<name>A0ACB8DC45_DERSI</name>
<organism evidence="1 2">
    <name type="scientific">Dermacentor silvarum</name>
    <name type="common">Tick</name>
    <dbReference type="NCBI Taxonomy" id="543639"/>
    <lineage>
        <taxon>Eukaryota</taxon>
        <taxon>Metazoa</taxon>
        <taxon>Ecdysozoa</taxon>
        <taxon>Arthropoda</taxon>
        <taxon>Chelicerata</taxon>
        <taxon>Arachnida</taxon>
        <taxon>Acari</taxon>
        <taxon>Parasitiformes</taxon>
        <taxon>Ixodida</taxon>
        <taxon>Ixodoidea</taxon>
        <taxon>Ixodidae</taxon>
        <taxon>Rhipicephalinae</taxon>
        <taxon>Dermacentor</taxon>
    </lineage>
</organism>
<evidence type="ECO:0000313" key="2">
    <source>
        <dbReference type="Proteomes" id="UP000821865"/>
    </source>
</evidence>
<reference evidence="1" key="1">
    <citation type="submission" date="2020-05" db="EMBL/GenBank/DDBJ databases">
        <title>Large-scale comparative analyses of tick genomes elucidate their genetic diversity and vector capacities.</title>
        <authorList>
            <person name="Jia N."/>
            <person name="Wang J."/>
            <person name="Shi W."/>
            <person name="Du L."/>
            <person name="Sun Y."/>
            <person name="Zhan W."/>
            <person name="Jiang J."/>
            <person name="Wang Q."/>
            <person name="Zhang B."/>
            <person name="Ji P."/>
            <person name="Sakyi L.B."/>
            <person name="Cui X."/>
            <person name="Yuan T."/>
            <person name="Jiang B."/>
            <person name="Yang W."/>
            <person name="Lam T.T.-Y."/>
            <person name="Chang Q."/>
            <person name="Ding S."/>
            <person name="Wang X."/>
            <person name="Zhu J."/>
            <person name="Ruan X."/>
            <person name="Zhao L."/>
            <person name="Wei J."/>
            <person name="Que T."/>
            <person name="Du C."/>
            <person name="Cheng J."/>
            <person name="Dai P."/>
            <person name="Han X."/>
            <person name="Huang E."/>
            <person name="Gao Y."/>
            <person name="Liu J."/>
            <person name="Shao H."/>
            <person name="Ye R."/>
            <person name="Li L."/>
            <person name="Wei W."/>
            <person name="Wang X."/>
            <person name="Wang C."/>
            <person name="Yang T."/>
            <person name="Huo Q."/>
            <person name="Li W."/>
            <person name="Guo W."/>
            <person name="Chen H."/>
            <person name="Zhou L."/>
            <person name="Ni X."/>
            <person name="Tian J."/>
            <person name="Zhou Y."/>
            <person name="Sheng Y."/>
            <person name="Liu T."/>
            <person name="Pan Y."/>
            <person name="Xia L."/>
            <person name="Li J."/>
            <person name="Zhao F."/>
            <person name="Cao W."/>
        </authorList>
    </citation>
    <scope>NUCLEOTIDE SEQUENCE</scope>
    <source>
        <strain evidence="1">Dsil-2018</strain>
    </source>
</reference>
<evidence type="ECO:0000313" key="1">
    <source>
        <dbReference type="EMBL" id="KAH7965615.1"/>
    </source>
</evidence>
<gene>
    <name evidence="1" type="ORF">HPB49_008992</name>
</gene>
<protein>
    <submittedName>
        <fullName evidence="1">Uncharacterized protein</fullName>
    </submittedName>
</protein>
<dbReference type="Proteomes" id="UP000821865">
    <property type="component" value="Chromosome 2"/>
</dbReference>